<dbReference type="Proteomes" id="UP000729733">
    <property type="component" value="Unassembled WGS sequence"/>
</dbReference>
<protein>
    <submittedName>
        <fullName evidence="1">Uncharacterized protein</fullName>
    </submittedName>
</protein>
<gene>
    <name evidence="1" type="ORF">I4641_13350</name>
</gene>
<evidence type="ECO:0000313" key="2">
    <source>
        <dbReference type="Proteomes" id="UP000729733"/>
    </source>
</evidence>
<dbReference type="EMBL" id="JADWDC010000032">
    <property type="protein sequence ID" value="MCC0177964.1"/>
    <property type="molecule type" value="Genomic_DNA"/>
</dbReference>
<comment type="caution">
    <text evidence="1">The sequence shown here is derived from an EMBL/GenBank/DDBJ whole genome shotgun (WGS) entry which is preliminary data.</text>
</comment>
<evidence type="ECO:0000313" key="1">
    <source>
        <dbReference type="EMBL" id="MCC0177964.1"/>
    </source>
</evidence>
<sequence length="174" mass="19791">MQYPNLLLTLGLSCLLFPPFLLKMLSASLEPYPAIILPAGAHQVDLDSTQVNFSRISLWGKQLPDNSWTRIDSEKFLEPIPHEYLTHIVNNSFGLKTSKKEADNALKKKFITILNNKITADEIEDTKQWLRNQLTQLNCDSSELMVTEEKIAFDVSTGKIVSLKIINEKLFKLD</sequence>
<keyword evidence="2" id="KW-1185">Reference proteome</keyword>
<accession>A0A964BQW7</accession>
<proteinExistence type="predicted"/>
<name>A0A964BQW7_9CYAN</name>
<dbReference type="RefSeq" id="WP_229641030.1">
    <property type="nucleotide sequence ID" value="NZ_JADWDC010000032.1"/>
</dbReference>
<dbReference type="AlphaFoldDB" id="A0A964BQW7"/>
<organism evidence="1 2">
    <name type="scientific">Waterburya agarophytonicola KI4</name>
    <dbReference type="NCBI Taxonomy" id="2874699"/>
    <lineage>
        <taxon>Bacteria</taxon>
        <taxon>Bacillati</taxon>
        <taxon>Cyanobacteriota</taxon>
        <taxon>Cyanophyceae</taxon>
        <taxon>Pleurocapsales</taxon>
        <taxon>Hyellaceae</taxon>
        <taxon>Waterburya</taxon>
        <taxon>Waterburya agarophytonicola</taxon>
    </lineage>
</organism>
<reference evidence="1" key="1">
    <citation type="journal article" date="2021" name="Antonie Van Leeuwenhoek">
        <title>Draft genome and description of Waterburya agarophytonicola gen. nov. sp. nov. (Pleurocapsales, Cyanobacteria): a seaweed symbiont.</title>
        <authorList>
            <person name="Bonthond G."/>
            <person name="Shalygin S."/>
            <person name="Bayer T."/>
            <person name="Weinberger F."/>
        </authorList>
    </citation>
    <scope>NUCLEOTIDE SEQUENCE</scope>
    <source>
        <strain evidence="1">KI4</strain>
    </source>
</reference>